<organism evidence="1 2">
    <name type="scientific">Brumimicrobium salinarum</name>
    <dbReference type="NCBI Taxonomy" id="2058658"/>
    <lineage>
        <taxon>Bacteria</taxon>
        <taxon>Pseudomonadati</taxon>
        <taxon>Bacteroidota</taxon>
        <taxon>Flavobacteriia</taxon>
        <taxon>Flavobacteriales</taxon>
        <taxon>Crocinitomicaceae</taxon>
        <taxon>Brumimicrobium</taxon>
    </lineage>
</organism>
<dbReference type="RefSeq" id="WP_101335739.1">
    <property type="nucleotide sequence ID" value="NZ_PJNI01000024.1"/>
</dbReference>
<dbReference type="EMBL" id="PJNI01000024">
    <property type="protein sequence ID" value="PKR79548.1"/>
    <property type="molecule type" value="Genomic_DNA"/>
</dbReference>
<sequence length="375" mass="44045">MNIKSLQTFLDSHEIPRIKKKPKTFLGIAKQPHYENVLSNIYAFYFNVNEEHGMGDLFLKSFQELINESEIGKSKEVDFNNDFIIDTEYPTEKNGRIDLLLHNDKQAIIIESKVRHHLDNDLKDYWDSVIPHQPASSKIGIVLSLKTYSQAEIYHSHFINITHQAFLNRVMKNSGEYLINAKDRYIVYLKDLYQNTINLSNQMDKEKIEFYYKHQEELNNAAKLKFAVRDFIKNEVKNACDLVNHKLVFNSPKTGSDNEKRLRYFVSPLCSDLMFTVIFNNLLTSKKELLLIVELSGEAIEKVKKIPQEKFDEIEAPIILNDIETTKNSWVHYVRNIYHLNEKEVENLQDYIKTKIENDSLLSIFKKLETYLIQN</sequence>
<protein>
    <recommendedName>
        <fullName evidence="3">PD-(D/E)XK nuclease family protein</fullName>
    </recommendedName>
</protein>
<evidence type="ECO:0008006" key="3">
    <source>
        <dbReference type="Google" id="ProtNLM"/>
    </source>
</evidence>
<evidence type="ECO:0000313" key="2">
    <source>
        <dbReference type="Proteomes" id="UP000236654"/>
    </source>
</evidence>
<dbReference type="OrthoDB" id="1099676at2"/>
<dbReference type="AlphaFoldDB" id="A0A2I0QYZ5"/>
<dbReference type="Pfam" id="PF14281">
    <property type="entry name" value="PDDEXK_4"/>
    <property type="match status" value="1"/>
</dbReference>
<dbReference type="InterPro" id="IPR029470">
    <property type="entry name" value="PDDEXK_4"/>
</dbReference>
<accession>A0A2I0QYZ5</accession>
<proteinExistence type="predicted"/>
<gene>
    <name evidence="1" type="ORF">CW751_14455</name>
</gene>
<comment type="caution">
    <text evidence="1">The sequence shown here is derived from an EMBL/GenBank/DDBJ whole genome shotgun (WGS) entry which is preliminary data.</text>
</comment>
<keyword evidence="2" id="KW-1185">Reference proteome</keyword>
<evidence type="ECO:0000313" key="1">
    <source>
        <dbReference type="EMBL" id="PKR79548.1"/>
    </source>
</evidence>
<reference evidence="1 2" key="1">
    <citation type="submission" date="2017-12" db="EMBL/GenBank/DDBJ databases">
        <title>The draft genome sequence of Brumimicrobium saltpan LHR20.</title>
        <authorList>
            <person name="Do Z.-J."/>
            <person name="Luo H.-R."/>
        </authorList>
    </citation>
    <scope>NUCLEOTIDE SEQUENCE [LARGE SCALE GENOMIC DNA]</scope>
    <source>
        <strain evidence="1 2">LHR20</strain>
    </source>
</reference>
<dbReference type="Proteomes" id="UP000236654">
    <property type="component" value="Unassembled WGS sequence"/>
</dbReference>
<name>A0A2I0QYZ5_9FLAO</name>